<dbReference type="EMBL" id="JH993033">
    <property type="protein sequence ID" value="EKX40260.1"/>
    <property type="molecule type" value="Genomic_DNA"/>
</dbReference>
<feature type="region of interest" description="Disordered" evidence="1">
    <location>
        <begin position="148"/>
        <end position="177"/>
    </location>
</feature>
<dbReference type="PaxDb" id="55529-EKX40260"/>
<sequence>MVETGARLEGIRHLDMQVLQENSGESGEVFLKAPKKSAQNSPRIALRSIQLSHVQNRTTFVPELSGHEVARRSEDLPRVVHFVNPHTTNQPLFSVKHEKPVSNFRVLQHKPYLKDNDGPATPKGSGIEQRNVDSPQYFFVVDEEKCKQNTQINHQEHESAQSGRSTFRRKDSSQADEEKQIALEAMLDLMEWNKKLPDVTSPIPSETSPRSIYGDRELQECAADNIISVHYSPSTDASTPDCSRLDSDPLSKYAPIDLLEKDVYTVRALSLDDSEEGSWCSMIL</sequence>
<reference evidence="2 4" key="1">
    <citation type="journal article" date="2012" name="Nature">
        <title>Algal genomes reveal evolutionary mosaicism and the fate of nucleomorphs.</title>
        <authorList>
            <consortium name="DOE Joint Genome Institute"/>
            <person name="Curtis B.A."/>
            <person name="Tanifuji G."/>
            <person name="Burki F."/>
            <person name="Gruber A."/>
            <person name="Irimia M."/>
            <person name="Maruyama S."/>
            <person name="Arias M.C."/>
            <person name="Ball S.G."/>
            <person name="Gile G.H."/>
            <person name="Hirakawa Y."/>
            <person name="Hopkins J.F."/>
            <person name="Kuo A."/>
            <person name="Rensing S.A."/>
            <person name="Schmutz J."/>
            <person name="Symeonidi A."/>
            <person name="Elias M."/>
            <person name="Eveleigh R.J."/>
            <person name="Herman E.K."/>
            <person name="Klute M.J."/>
            <person name="Nakayama T."/>
            <person name="Obornik M."/>
            <person name="Reyes-Prieto A."/>
            <person name="Armbrust E.V."/>
            <person name="Aves S.J."/>
            <person name="Beiko R.G."/>
            <person name="Coutinho P."/>
            <person name="Dacks J.B."/>
            <person name="Durnford D.G."/>
            <person name="Fast N.M."/>
            <person name="Green B.R."/>
            <person name="Grisdale C.J."/>
            <person name="Hempel F."/>
            <person name="Henrissat B."/>
            <person name="Hoppner M.P."/>
            <person name="Ishida K."/>
            <person name="Kim E."/>
            <person name="Koreny L."/>
            <person name="Kroth P.G."/>
            <person name="Liu Y."/>
            <person name="Malik S.B."/>
            <person name="Maier U.G."/>
            <person name="McRose D."/>
            <person name="Mock T."/>
            <person name="Neilson J.A."/>
            <person name="Onodera N.T."/>
            <person name="Poole A.M."/>
            <person name="Pritham E.J."/>
            <person name="Richards T.A."/>
            <person name="Rocap G."/>
            <person name="Roy S.W."/>
            <person name="Sarai C."/>
            <person name="Schaack S."/>
            <person name="Shirato S."/>
            <person name="Slamovits C.H."/>
            <person name="Spencer D.F."/>
            <person name="Suzuki S."/>
            <person name="Worden A.Z."/>
            <person name="Zauner S."/>
            <person name="Barry K."/>
            <person name="Bell C."/>
            <person name="Bharti A.K."/>
            <person name="Crow J.A."/>
            <person name="Grimwood J."/>
            <person name="Kramer R."/>
            <person name="Lindquist E."/>
            <person name="Lucas S."/>
            <person name="Salamov A."/>
            <person name="McFadden G.I."/>
            <person name="Lane C.E."/>
            <person name="Keeling P.J."/>
            <person name="Gray M.W."/>
            <person name="Grigoriev I.V."/>
            <person name="Archibald J.M."/>
        </authorList>
    </citation>
    <scope>NUCLEOTIDE SEQUENCE</scope>
    <source>
        <strain evidence="2 4">CCMP2712</strain>
    </source>
</reference>
<dbReference type="KEGG" id="gtt:GUITHDRAFT_142971"/>
<keyword evidence="4" id="KW-1185">Reference proteome</keyword>
<evidence type="ECO:0000313" key="2">
    <source>
        <dbReference type="EMBL" id="EKX40260.1"/>
    </source>
</evidence>
<organism evidence="2">
    <name type="scientific">Guillardia theta (strain CCMP2712)</name>
    <name type="common">Cryptophyte</name>
    <dbReference type="NCBI Taxonomy" id="905079"/>
    <lineage>
        <taxon>Eukaryota</taxon>
        <taxon>Cryptophyceae</taxon>
        <taxon>Pyrenomonadales</taxon>
        <taxon>Geminigeraceae</taxon>
        <taxon>Guillardia</taxon>
    </lineage>
</organism>
<reference evidence="4" key="2">
    <citation type="submission" date="2012-11" db="EMBL/GenBank/DDBJ databases">
        <authorList>
            <person name="Kuo A."/>
            <person name="Curtis B.A."/>
            <person name="Tanifuji G."/>
            <person name="Burki F."/>
            <person name="Gruber A."/>
            <person name="Irimia M."/>
            <person name="Maruyama S."/>
            <person name="Arias M.C."/>
            <person name="Ball S.G."/>
            <person name="Gile G.H."/>
            <person name="Hirakawa Y."/>
            <person name="Hopkins J.F."/>
            <person name="Rensing S.A."/>
            <person name="Schmutz J."/>
            <person name="Symeonidi A."/>
            <person name="Elias M."/>
            <person name="Eveleigh R.J."/>
            <person name="Herman E.K."/>
            <person name="Klute M.J."/>
            <person name="Nakayama T."/>
            <person name="Obornik M."/>
            <person name="Reyes-Prieto A."/>
            <person name="Armbrust E.V."/>
            <person name="Aves S.J."/>
            <person name="Beiko R.G."/>
            <person name="Coutinho P."/>
            <person name="Dacks J.B."/>
            <person name="Durnford D.G."/>
            <person name="Fast N.M."/>
            <person name="Green B.R."/>
            <person name="Grisdale C."/>
            <person name="Hempe F."/>
            <person name="Henrissat B."/>
            <person name="Hoppner M.P."/>
            <person name="Ishida K.-I."/>
            <person name="Kim E."/>
            <person name="Koreny L."/>
            <person name="Kroth P.G."/>
            <person name="Liu Y."/>
            <person name="Malik S.-B."/>
            <person name="Maier U.G."/>
            <person name="McRose D."/>
            <person name="Mock T."/>
            <person name="Neilson J.A."/>
            <person name="Onodera N.T."/>
            <person name="Poole A.M."/>
            <person name="Pritham E.J."/>
            <person name="Richards T.A."/>
            <person name="Rocap G."/>
            <person name="Roy S.W."/>
            <person name="Sarai C."/>
            <person name="Schaack S."/>
            <person name="Shirato S."/>
            <person name="Slamovits C.H."/>
            <person name="Spencer D.F."/>
            <person name="Suzuki S."/>
            <person name="Worden A.Z."/>
            <person name="Zauner S."/>
            <person name="Barry K."/>
            <person name="Bell C."/>
            <person name="Bharti A.K."/>
            <person name="Crow J.A."/>
            <person name="Grimwood J."/>
            <person name="Kramer R."/>
            <person name="Lindquist E."/>
            <person name="Lucas S."/>
            <person name="Salamov A."/>
            <person name="McFadden G.I."/>
            <person name="Lane C.E."/>
            <person name="Keeling P.J."/>
            <person name="Gray M.W."/>
            <person name="Grigoriev I.V."/>
            <person name="Archibald J.M."/>
        </authorList>
    </citation>
    <scope>NUCLEOTIDE SEQUENCE</scope>
    <source>
        <strain evidence="4">CCMP2712</strain>
    </source>
</reference>
<dbReference type="GeneID" id="17296962"/>
<evidence type="ECO:0000313" key="3">
    <source>
        <dbReference type="EnsemblProtists" id="EKX40260"/>
    </source>
</evidence>
<proteinExistence type="predicted"/>
<dbReference type="RefSeq" id="XP_005827240.1">
    <property type="nucleotide sequence ID" value="XM_005827183.1"/>
</dbReference>
<dbReference type="EnsemblProtists" id="EKX40260">
    <property type="protein sequence ID" value="EKX40260"/>
    <property type="gene ID" value="GUITHDRAFT_142971"/>
</dbReference>
<feature type="compositionally biased region" description="Basic and acidic residues" evidence="1">
    <location>
        <begin position="168"/>
        <end position="177"/>
    </location>
</feature>
<gene>
    <name evidence="2" type="ORF">GUITHDRAFT_142971</name>
</gene>
<name>L1IWP2_GUITC</name>
<evidence type="ECO:0000256" key="1">
    <source>
        <dbReference type="SAM" id="MobiDB-lite"/>
    </source>
</evidence>
<dbReference type="AlphaFoldDB" id="L1IWP2"/>
<dbReference type="HOGENOM" id="CLU_981596_0_0_1"/>
<dbReference type="Proteomes" id="UP000011087">
    <property type="component" value="Unassembled WGS sequence"/>
</dbReference>
<protein>
    <submittedName>
        <fullName evidence="2 3">Uncharacterized protein</fullName>
    </submittedName>
</protein>
<reference evidence="3" key="3">
    <citation type="submission" date="2015-06" db="UniProtKB">
        <authorList>
            <consortium name="EnsemblProtists"/>
        </authorList>
    </citation>
    <scope>IDENTIFICATION</scope>
</reference>
<accession>L1IWP2</accession>
<evidence type="ECO:0000313" key="4">
    <source>
        <dbReference type="Proteomes" id="UP000011087"/>
    </source>
</evidence>